<organism evidence="5">
    <name type="scientific">Ditylum brightwellii</name>
    <dbReference type="NCBI Taxonomy" id="49249"/>
    <lineage>
        <taxon>Eukaryota</taxon>
        <taxon>Sar</taxon>
        <taxon>Stramenopiles</taxon>
        <taxon>Ochrophyta</taxon>
        <taxon>Bacillariophyta</taxon>
        <taxon>Mediophyceae</taxon>
        <taxon>Lithodesmiophycidae</taxon>
        <taxon>Lithodesmiales</taxon>
        <taxon>Lithodesmiaceae</taxon>
        <taxon>Ditylum</taxon>
    </lineage>
</organism>
<dbReference type="GO" id="GO:0004114">
    <property type="term" value="F:3',5'-cyclic-nucleotide phosphodiesterase activity"/>
    <property type="evidence" value="ECO:0007669"/>
    <property type="project" value="InterPro"/>
</dbReference>
<feature type="region of interest" description="Disordered" evidence="3">
    <location>
        <begin position="441"/>
        <end position="477"/>
    </location>
</feature>
<dbReference type="SUPFAM" id="SSF109604">
    <property type="entry name" value="HD-domain/PDEase-like"/>
    <property type="match status" value="1"/>
</dbReference>
<keyword evidence="1" id="KW-0479">Metal-binding</keyword>
<evidence type="ECO:0000256" key="1">
    <source>
        <dbReference type="ARBA" id="ARBA00022723"/>
    </source>
</evidence>
<accession>A0A7S2EA58</accession>
<dbReference type="InterPro" id="IPR036971">
    <property type="entry name" value="PDEase_catalytic_dom_sf"/>
</dbReference>
<dbReference type="Pfam" id="PF00233">
    <property type="entry name" value="PDEase_I"/>
    <property type="match status" value="1"/>
</dbReference>
<evidence type="ECO:0000256" key="3">
    <source>
        <dbReference type="SAM" id="MobiDB-lite"/>
    </source>
</evidence>
<keyword evidence="2" id="KW-0378">Hydrolase</keyword>
<evidence type="ECO:0000256" key="2">
    <source>
        <dbReference type="ARBA" id="ARBA00022801"/>
    </source>
</evidence>
<dbReference type="InterPro" id="IPR002073">
    <property type="entry name" value="PDEase_catalytic_dom"/>
</dbReference>
<dbReference type="GO" id="GO:0046872">
    <property type="term" value="F:metal ion binding"/>
    <property type="evidence" value="ECO:0007669"/>
    <property type="project" value="UniProtKB-KW"/>
</dbReference>
<dbReference type="Gene3D" id="1.10.1300.10">
    <property type="entry name" value="3'5'-cyclic nucleotide phosphodiesterase, catalytic domain"/>
    <property type="match status" value="1"/>
</dbReference>
<dbReference type="EMBL" id="HBGN01012718">
    <property type="protein sequence ID" value="CAD9324506.1"/>
    <property type="molecule type" value="Transcribed_RNA"/>
</dbReference>
<evidence type="ECO:0000313" key="5">
    <source>
        <dbReference type="EMBL" id="CAD9324506.1"/>
    </source>
</evidence>
<evidence type="ECO:0000259" key="4">
    <source>
        <dbReference type="PROSITE" id="PS51845"/>
    </source>
</evidence>
<gene>
    <name evidence="5" type="ORF">DBRI1063_LOCUS8104</name>
</gene>
<dbReference type="AlphaFoldDB" id="A0A7S2EA58"/>
<dbReference type="PROSITE" id="PS51845">
    <property type="entry name" value="PDEASE_I_2"/>
    <property type="match status" value="1"/>
</dbReference>
<reference evidence="5" key="1">
    <citation type="submission" date="2021-01" db="EMBL/GenBank/DDBJ databases">
        <authorList>
            <person name="Corre E."/>
            <person name="Pelletier E."/>
            <person name="Niang G."/>
            <person name="Scheremetjew M."/>
            <person name="Finn R."/>
            <person name="Kale V."/>
            <person name="Holt S."/>
            <person name="Cochrane G."/>
            <person name="Meng A."/>
            <person name="Brown T."/>
            <person name="Cohen L."/>
        </authorList>
    </citation>
    <scope>NUCLEOTIDE SEQUENCE</scope>
    <source>
        <strain evidence="5">Pop2</strain>
    </source>
</reference>
<sequence length="533" mass="60093">MTTHKRKSRSSTANLYNQLTEQQWETIGLKDGPIAAQTDTAAIVEQLSSILECRLADVVMQRRTREKIKQPNTDGHLASALTPVCRNQIRQFVSCIGGLYRDVNYHKFEHAAHVTISANKLIDMLDERGSGSSKKGRVRSTTFGIANDAFAKFAVVFSALIHDVEHQGVPNRQLCIEGDALAILYNDKSVAEQHSIHVGFSTLQNPIFSSFMSTIVPHPEDKIEFRRLVIDIVLATDIASQERQELFHSKWKEAFPSRASNNPAMRRHSVGTPLPPFYEENNQLGMKSTLHVNCATIEFNNANENKTIAEEMLRVNVVLDLIINAADVAHTMQSWENFVIWNANLYRELHEAYRNGRGESDPGPEWFRNQIGFYDFYVLPLARRLRKCGVFGEKLGQQFVTNAKAIRRRWLEEGMATSREILKDGEAHYHRRMHQIRGGNSSIIADTDDDTQTERNKSFSHSGNRISASSIASEDHPQAACFPEKTTYIHSGSEDKKRIDGCSFIPREELCQTNCDITAIQATGASYPRAKTA</sequence>
<dbReference type="PANTHER" id="PTHR11347">
    <property type="entry name" value="CYCLIC NUCLEOTIDE PHOSPHODIESTERASE"/>
    <property type="match status" value="1"/>
</dbReference>
<feature type="compositionally biased region" description="Polar residues" evidence="3">
    <location>
        <begin position="459"/>
        <end position="472"/>
    </location>
</feature>
<protein>
    <recommendedName>
        <fullName evidence="4">PDEase domain-containing protein</fullName>
    </recommendedName>
</protein>
<proteinExistence type="predicted"/>
<feature type="domain" description="PDEase" evidence="4">
    <location>
        <begin position="15"/>
        <end position="239"/>
    </location>
</feature>
<name>A0A7S2EA58_9STRA</name>
<dbReference type="GO" id="GO:0007165">
    <property type="term" value="P:signal transduction"/>
    <property type="evidence" value="ECO:0007669"/>
    <property type="project" value="InterPro"/>
</dbReference>